<sequence length="272" mass="31330">MKGVLENSLFETQPHKFEHLNELARQFATIYCGNSIVKDNIFAVIENYARKKEIHLEILRFPIHDEELWAMTFLKKGTIFVCVNSELALCKQFFAAAHELYHIYCYVEDADQSYIKNGSMLDSDTANETGKTQEDVEANAFAGLLLMPDQLLSNQIDLFGIDKDDMDTDSVLSLMDMFAIPYKATVLRLYESNCIKRHKAEELFRVTAEDVAKRVELTGKAKRWQLDGSGTESFGTLLEKADYNTEHDYLTESREKEDWKYISELKKELGMD</sequence>
<keyword evidence="3" id="KW-1185">Reference proteome</keyword>
<dbReference type="EMBL" id="NMTQ01000034">
    <property type="protein sequence ID" value="PDX58111.1"/>
    <property type="molecule type" value="Genomic_DNA"/>
</dbReference>
<proteinExistence type="predicted"/>
<protein>
    <recommendedName>
        <fullName evidence="1">IrrE N-terminal-like domain-containing protein</fullName>
    </recommendedName>
</protein>
<dbReference type="PANTHER" id="PTHR43236:SF2">
    <property type="entry name" value="BLL0069 PROTEIN"/>
    <property type="match status" value="1"/>
</dbReference>
<dbReference type="InterPro" id="IPR052345">
    <property type="entry name" value="Rad_response_metalloprotease"/>
</dbReference>
<dbReference type="Gene3D" id="1.10.10.2910">
    <property type="match status" value="1"/>
</dbReference>
<dbReference type="Proteomes" id="UP000220752">
    <property type="component" value="Unassembled WGS sequence"/>
</dbReference>
<dbReference type="Pfam" id="PF06114">
    <property type="entry name" value="Peptidase_M78"/>
    <property type="match status" value="1"/>
</dbReference>
<evidence type="ECO:0000259" key="1">
    <source>
        <dbReference type="Pfam" id="PF06114"/>
    </source>
</evidence>
<organism evidence="2 3">
    <name type="scientific">Faecalibacterium langellae</name>
    <dbReference type="NCBI Taxonomy" id="3435293"/>
    <lineage>
        <taxon>Bacteria</taxon>
        <taxon>Bacillati</taxon>
        <taxon>Bacillota</taxon>
        <taxon>Clostridia</taxon>
        <taxon>Eubacteriales</taxon>
        <taxon>Oscillospiraceae</taxon>
        <taxon>Faecalibacterium</taxon>
    </lineage>
</organism>
<dbReference type="AlphaFoldDB" id="A0A2A6Z9S9"/>
<accession>A0A2A6Z9S9</accession>
<comment type="caution">
    <text evidence="2">The sequence shown here is derived from an EMBL/GenBank/DDBJ whole genome shotgun (WGS) entry which is preliminary data.</text>
</comment>
<dbReference type="PANTHER" id="PTHR43236">
    <property type="entry name" value="ANTITOXIN HIGA1"/>
    <property type="match status" value="1"/>
</dbReference>
<dbReference type="RefSeq" id="WP_097777525.1">
    <property type="nucleotide sequence ID" value="NZ_WKQF01000002.1"/>
</dbReference>
<reference evidence="2 3" key="1">
    <citation type="journal article" date="2017" name="Front. Microbiol.">
        <title>New Insights into the Diversity of the Genus Faecalibacterium.</title>
        <authorList>
            <person name="Benevides L."/>
            <person name="Burman S."/>
            <person name="Martin R."/>
            <person name="Robert V."/>
            <person name="Thomas M."/>
            <person name="Miquel S."/>
            <person name="Chain F."/>
            <person name="Sokol H."/>
            <person name="Bermudez-Humaran L.G."/>
            <person name="Morrison M."/>
            <person name="Langella P."/>
            <person name="Azevedo V.A."/>
            <person name="Chatel J.M."/>
            <person name="Soares S."/>
        </authorList>
    </citation>
    <scope>NUCLEOTIDE SEQUENCE [LARGE SCALE GENOMIC DNA]</scope>
    <source>
        <strain evidence="3">CNCM I-4540</strain>
    </source>
</reference>
<evidence type="ECO:0000313" key="2">
    <source>
        <dbReference type="EMBL" id="PDX58111.1"/>
    </source>
</evidence>
<name>A0A2A6Z9S9_9FIRM</name>
<evidence type="ECO:0000313" key="3">
    <source>
        <dbReference type="Proteomes" id="UP000220752"/>
    </source>
</evidence>
<feature type="domain" description="IrrE N-terminal-like" evidence="1">
    <location>
        <begin position="56"/>
        <end position="189"/>
    </location>
</feature>
<gene>
    <name evidence="2" type="ORF">CGS46_09235</name>
</gene>
<dbReference type="InterPro" id="IPR010359">
    <property type="entry name" value="IrrE_HExxH"/>
</dbReference>